<dbReference type="Pfam" id="PF13440">
    <property type="entry name" value="Polysacc_synt_3"/>
    <property type="match status" value="2"/>
</dbReference>
<evidence type="ECO:0000256" key="6">
    <source>
        <dbReference type="SAM" id="Phobius"/>
    </source>
</evidence>
<dbReference type="Proteomes" id="UP000262583">
    <property type="component" value="Chromosome"/>
</dbReference>
<feature type="transmembrane region" description="Helical" evidence="6">
    <location>
        <begin position="122"/>
        <end position="141"/>
    </location>
</feature>
<evidence type="ECO:0000313" key="8">
    <source>
        <dbReference type="Proteomes" id="UP000262583"/>
    </source>
</evidence>
<gene>
    <name evidence="7" type="ORF">BRCON_0345</name>
</gene>
<feature type="transmembrane region" description="Helical" evidence="6">
    <location>
        <begin position="401"/>
        <end position="420"/>
    </location>
</feature>
<proteinExistence type="predicted"/>
<dbReference type="GO" id="GO:0005886">
    <property type="term" value="C:plasma membrane"/>
    <property type="evidence" value="ECO:0007669"/>
    <property type="project" value="UniProtKB-SubCell"/>
</dbReference>
<feature type="transmembrane region" description="Helical" evidence="6">
    <location>
        <begin position="465"/>
        <end position="487"/>
    </location>
</feature>
<dbReference type="PANTHER" id="PTHR30250:SF11">
    <property type="entry name" value="O-ANTIGEN TRANSPORTER-RELATED"/>
    <property type="match status" value="1"/>
</dbReference>
<dbReference type="InterPro" id="IPR050833">
    <property type="entry name" value="Poly_Biosynth_Transport"/>
</dbReference>
<feature type="transmembrane region" description="Helical" evidence="6">
    <location>
        <begin position="374"/>
        <end position="395"/>
    </location>
</feature>
<evidence type="ECO:0000256" key="2">
    <source>
        <dbReference type="ARBA" id="ARBA00022475"/>
    </source>
</evidence>
<dbReference type="KEGG" id="schv:BRCON_0345"/>
<evidence type="ECO:0000256" key="3">
    <source>
        <dbReference type="ARBA" id="ARBA00022692"/>
    </source>
</evidence>
<dbReference type="EMBL" id="CP030759">
    <property type="protein sequence ID" value="AXA35122.1"/>
    <property type="molecule type" value="Genomic_DNA"/>
</dbReference>
<dbReference type="PANTHER" id="PTHR30250">
    <property type="entry name" value="PST FAMILY PREDICTED COLANIC ACID TRANSPORTER"/>
    <property type="match status" value="1"/>
</dbReference>
<evidence type="ECO:0000256" key="4">
    <source>
        <dbReference type="ARBA" id="ARBA00022989"/>
    </source>
</evidence>
<keyword evidence="5 6" id="KW-0472">Membrane</keyword>
<feature type="transmembrane region" description="Helical" evidence="6">
    <location>
        <begin position="148"/>
        <end position="169"/>
    </location>
</feature>
<feature type="transmembrane region" description="Helical" evidence="6">
    <location>
        <begin position="189"/>
        <end position="213"/>
    </location>
</feature>
<accession>A0A2Z4Y314</accession>
<comment type="subcellular location">
    <subcellularLocation>
        <location evidence="1">Cell membrane</location>
        <topology evidence="1">Multi-pass membrane protein</topology>
    </subcellularLocation>
</comment>
<protein>
    <submittedName>
        <fullName evidence="7">Lipopolysaccharide biosynthesis protein WzxC</fullName>
    </submittedName>
</protein>
<feature type="transmembrane region" description="Helical" evidence="6">
    <location>
        <begin position="225"/>
        <end position="245"/>
    </location>
</feature>
<feature type="transmembrane region" description="Helical" evidence="6">
    <location>
        <begin position="265"/>
        <end position="289"/>
    </location>
</feature>
<reference evidence="7 8" key="1">
    <citation type="submission" date="2018-05" db="EMBL/GenBank/DDBJ databases">
        <title>A metagenomic window into the 2 km-deep terrestrial subsurface aquifer revealed taxonomically and functionally diverse microbial community comprising novel uncultured bacterial lineages.</title>
        <authorList>
            <person name="Kadnikov V.V."/>
            <person name="Mardanov A.V."/>
            <person name="Beletsky A.V."/>
            <person name="Banks D."/>
            <person name="Pimenov N.V."/>
            <person name="Frank Y.A."/>
            <person name="Karnachuk O.V."/>
            <person name="Ravin N.V."/>
        </authorList>
    </citation>
    <scope>NUCLEOTIDE SEQUENCE [LARGE SCALE GENOMIC DNA]</scope>
    <source>
        <strain evidence="7">BY</strain>
    </source>
</reference>
<evidence type="ECO:0000256" key="1">
    <source>
        <dbReference type="ARBA" id="ARBA00004651"/>
    </source>
</evidence>
<feature type="transmembrane region" description="Helical" evidence="6">
    <location>
        <begin position="81"/>
        <end position="102"/>
    </location>
</feature>
<keyword evidence="4 6" id="KW-1133">Transmembrane helix</keyword>
<evidence type="ECO:0000256" key="5">
    <source>
        <dbReference type="ARBA" id="ARBA00023136"/>
    </source>
</evidence>
<feature type="transmembrane region" description="Helical" evidence="6">
    <location>
        <begin position="348"/>
        <end position="367"/>
    </location>
</feature>
<organism evidence="7 8">
    <name type="scientific">Sumerlaea chitinivorans</name>
    <dbReference type="NCBI Taxonomy" id="2250252"/>
    <lineage>
        <taxon>Bacteria</taxon>
        <taxon>Candidatus Sumerlaeota</taxon>
        <taxon>Candidatus Sumerlaeia</taxon>
        <taxon>Candidatus Sumerlaeales</taxon>
        <taxon>Candidatus Sumerlaeaceae</taxon>
        <taxon>Candidatus Sumerlaea</taxon>
    </lineage>
</organism>
<feature type="transmembrane region" description="Helical" evidence="6">
    <location>
        <begin position="310"/>
        <end position="328"/>
    </location>
</feature>
<keyword evidence="3 6" id="KW-0812">Transmembrane</keyword>
<feature type="transmembrane region" description="Helical" evidence="6">
    <location>
        <begin position="44"/>
        <end position="69"/>
    </location>
</feature>
<feature type="transmembrane region" description="Helical" evidence="6">
    <location>
        <begin position="12"/>
        <end position="32"/>
    </location>
</feature>
<evidence type="ECO:0000313" key="7">
    <source>
        <dbReference type="EMBL" id="AXA35122.1"/>
    </source>
</evidence>
<keyword evidence="2" id="KW-1003">Cell membrane</keyword>
<name>A0A2Z4Y314_SUMC1</name>
<sequence length="491" mass="53522">MLRFGELTRRVGVVALMRAVPPATALVTNMILARTLSKEINGEIQKVLIIVQVASLVGAFGLQTSLYYFLPRLRPEEKRSFVLQSFALVMAIGMALAIAIYTHADKVATWLQQPALSDALEVGAITVFAALLGMLADPLFIAERRAGLGLAVAVGAGALQVVWLAVASWTPAAQALGLASASRGQQIRMIVWAFAIAHGLRWLAALAFAFVCLPKGRLFPAGLSLLAQQIAYILPVGLTSALDTISSWLDRTLIARFYSSADLAVYTYGAIEIPFIAVVTGAVAPVLLPHFSGLLAQNQRDEVLAVWHRAVRKGGLILFGLFFFFLWLAEDFLVVLYSERYRESSLYFRIYLTLLPLRIVAFMPMLFALGRTRWVLTGALGEIVINLGLSLLLMLRTPLGMAGPAIGTVLATILQMLFYLEGIRRGLLVGWRNVLPWQALAMDFLRAAGWLLPLALLPASGFPSLIALTLGGFVYATYLWVVALPILRAEE</sequence>
<dbReference type="AlphaFoldDB" id="A0A2Z4Y314"/>